<sequence length="97" mass="11371">MSQFTFEQFKELYEGKFEITDTDYLLEQLAEKYHRVTEAYDRTVCTGPIVHGSIVPVTQFEREKVNRYARGVLESIALEYPQFSRSELRRAISAADR</sequence>
<name>A0A921NF76_9PSED</name>
<evidence type="ECO:0000313" key="2">
    <source>
        <dbReference type="Proteomes" id="UP000752172"/>
    </source>
</evidence>
<reference evidence="1" key="1">
    <citation type="journal article" date="2021" name="PeerJ">
        <title>Extensive microbial diversity within the chicken gut microbiome revealed by metagenomics and culture.</title>
        <authorList>
            <person name="Gilroy R."/>
            <person name="Ravi A."/>
            <person name="Getino M."/>
            <person name="Pursley I."/>
            <person name="Horton D.L."/>
            <person name="Alikhan N.F."/>
            <person name="Baker D."/>
            <person name="Gharbi K."/>
            <person name="Hall N."/>
            <person name="Watson M."/>
            <person name="Adriaenssens E.M."/>
            <person name="Foster-Nyarko E."/>
            <person name="Jarju S."/>
            <person name="Secka A."/>
            <person name="Antonio M."/>
            <person name="Oren A."/>
            <person name="Chaudhuri R.R."/>
            <person name="La Ragione R."/>
            <person name="Hildebrand F."/>
            <person name="Pallen M.J."/>
        </authorList>
    </citation>
    <scope>NUCLEOTIDE SEQUENCE</scope>
    <source>
        <strain evidence="1">ChiSjej2B20-17149</strain>
    </source>
</reference>
<evidence type="ECO:0000313" key="1">
    <source>
        <dbReference type="EMBL" id="HJH17629.1"/>
    </source>
</evidence>
<dbReference type="EMBL" id="DYTS01000051">
    <property type="protein sequence ID" value="HJH17629.1"/>
    <property type="molecule type" value="Genomic_DNA"/>
</dbReference>
<organism evidence="1 2">
    <name type="scientific">Pseudomonas lactis</name>
    <dbReference type="NCBI Taxonomy" id="1615674"/>
    <lineage>
        <taxon>Bacteria</taxon>
        <taxon>Pseudomonadati</taxon>
        <taxon>Pseudomonadota</taxon>
        <taxon>Gammaproteobacteria</taxon>
        <taxon>Pseudomonadales</taxon>
        <taxon>Pseudomonadaceae</taxon>
        <taxon>Pseudomonas</taxon>
    </lineage>
</organism>
<dbReference type="AlphaFoldDB" id="A0A921NF76"/>
<gene>
    <name evidence="1" type="ORF">K8W20_02795</name>
</gene>
<reference evidence="1" key="2">
    <citation type="submission" date="2021-09" db="EMBL/GenBank/DDBJ databases">
        <authorList>
            <person name="Gilroy R."/>
        </authorList>
    </citation>
    <scope>NUCLEOTIDE SEQUENCE</scope>
    <source>
        <strain evidence="1">ChiSjej2B20-17149</strain>
    </source>
</reference>
<dbReference type="RefSeq" id="WP_278915297.1">
    <property type="nucleotide sequence ID" value="NZ_DYTS01000051.1"/>
</dbReference>
<accession>A0A921NF76</accession>
<dbReference type="Proteomes" id="UP000752172">
    <property type="component" value="Unassembled WGS sequence"/>
</dbReference>
<comment type="caution">
    <text evidence="1">The sequence shown here is derived from an EMBL/GenBank/DDBJ whole genome shotgun (WGS) entry which is preliminary data.</text>
</comment>
<protein>
    <submittedName>
        <fullName evidence="1">Uncharacterized protein</fullName>
    </submittedName>
</protein>
<proteinExistence type="predicted"/>